<organism evidence="1">
    <name type="scientific">marine sediment metagenome</name>
    <dbReference type="NCBI Taxonomy" id="412755"/>
    <lineage>
        <taxon>unclassified sequences</taxon>
        <taxon>metagenomes</taxon>
        <taxon>ecological metagenomes</taxon>
    </lineage>
</organism>
<proteinExistence type="predicted"/>
<gene>
    <name evidence="1" type="ORF">LCGC14_0428310</name>
</gene>
<protein>
    <submittedName>
        <fullName evidence="1">Uncharacterized protein</fullName>
    </submittedName>
</protein>
<comment type="caution">
    <text evidence="1">The sequence shown here is derived from an EMBL/GenBank/DDBJ whole genome shotgun (WGS) entry which is preliminary data.</text>
</comment>
<evidence type="ECO:0000313" key="1">
    <source>
        <dbReference type="EMBL" id="KKN70676.1"/>
    </source>
</evidence>
<sequence length="77" mass="8718">MEMNCRCITIPKGNRFDLYRHGTLILQGGCLDGCVDEGDPDMELRVDTPLGRVVYRNTGLIKHGRHIFKFVPPGNPY</sequence>
<reference evidence="1" key="1">
    <citation type="journal article" date="2015" name="Nature">
        <title>Complex archaea that bridge the gap between prokaryotes and eukaryotes.</title>
        <authorList>
            <person name="Spang A."/>
            <person name="Saw J.H."/>
            <person name="Jorgensen S.L."/>
            <person name="Zaremba-Niedzwiedzka K."/>
            <person name="Martijn J."/>
            <person name="Lind A.E."/>
            <person name="van Eijk R."/>
            <person name="Schleper C."/>
            <person name="Guy L."/>
            <person name="Ettema T.J."/>
        </authorList>
    </citation>
    <scope>NUCLEOTIDE SEQUENCE</scope>
</reference>
<name>A0A0F9VAT6_9ZZZZ</name>
<dbReference type="EMBL" id="LAZR01000399">
    <property type="protein sequence ID" value="KKN70676.1"/>
    <property type="molecule type" value="Genomic_DNA"/>
</dbReference>
<dbReference type="AlphaFoldDB" id="A0A0F9VAT6"/>
<accession>A0A0F9VAT6</accession>